<sequence>MNDMSSDELKVPSQRADHVEEEDERGRTPDQEGDEFPRSDLAAHERDDRTPGDTPGDTTGDTPGDTPGHTPGDDGSPVDDREAGYHDSLADDEFARSERPTEVLDGEVSPGERERSAEDLPQRQGNDDEYVAAVPGAVAATADDDAPYRDPYARTGGDMLADSRPDPAHTPAAADEVPAHAAPQDIFLFDQDPAEVQGRWRELQASFVDDPSESVQRADGLVSEVVESLTSTLTSRTSALRDRWKDAETSDTEELRLALRDYRSVLERLLALSSKSPHQFNHEGSR</sequence>
<protein>
    <submittedName>
        <fullName evidence="2">Uncharacterized protein</fullName>
    </submittedName>
</protein>
<evidence type="ECO:0000313" key="2">
    <source>
        <dbReference type="EMBL" id="GAA3559581.1"/>
    </source>
</evidence>
<feature type="compositionally biased region" description="Low complexity" evidence="1">
    <location>
        <begin position="52"/>
        <end position="75"/>
    </location>
</feature>
<comment type="caution">
    <text evidence="2">The sequence shown here is derived from an EMBL/GenBank/DDBJ whole genome shotgun (WGS) entry which is preliminary data.</text>
</comment>
<feature type="region of interest" description="Disordered" evidence="1">
    <location>
        <begin position="1"/>
        <end position="180"/>
    </location>
</feature>
<feature type="compositionally biased region" description="Low complexity" evidence="1">
    <location>
        <begin position="171"/>
        <end position="180"/>
    </location>
</feature>
<evidence type="ECO:0000313" key="3">
    <source>
        <dbReference type="Proteomes" id="UP001500630"/>
    </source>
</evidence>
<reference evidence="3" key="1">
    <citation type="journal article" date="2019" name="Int. J. Syst. Evol. Microbiol.">
        <title>The Global Catalogue of Microorganisms (GCM) 10K type strain sequencing project: providing services to taxonomists for standard genome sequencing and annotation.</title>
        <authorList>
            <consortium name="The Broad Institute Genomics Platform"/>
            <consortium name="The Broad Institute Genome Sequencing Center for Infectious Disease"/>
            <person name="Wu L."/>
            <person name="Ma J."/>
        </authorList>
    </citation>
    <scope>NUCLEOTIDE SEQUENCE [LARGE SCALE GENOMIC DNA]</scope>
    <source>
        <strain evidence="3">JCM 17326</strain>
    </source>
</reference>
<dbReference type="EMBL" id="BAABDQ010000009">
    <property type="protein sequence ID" value="GAA3559581.1"/>
    <property type="molecule type" value="Genomic_DNA"/>
</dbReference>
<feature type="compositionally biased region" description="Basic and acidic residues" evidence="1">
    <location>
        <begin position="78"/>
        <end position="102"/>
    </location>
</feature>
<keyword evidence="3" id="KW-1185">Reference proteome</keyword>
<feature type="compositionally biased region" description="Low complexity" evidence="1">
    <location>
        <begin position="131"/>
        <end position="141"/>
    </location>
</feature>
<organism evidence="2 3">
    <name type="scientific">Nonomuraea rosea</name>
    <dbReference type="NCBI Taxonomy" id="638574"/>
    <lineage>
        <taxon>Bacteria</taxon>
        <taxon>Bacillati</taxon>
        <taxon>Actinomycetota</taxon>
        <taxon>Actinomycetes</taxon>
        <taxon>Streptosporangiales</taxon>
        <taxon>Streptosporangiaceae</taxon>
        <taxon>Nonomuraea</taxon>
    </lineage>
</organism>
<dbReference type="Proteomes" id="UP001500630">
    <property type="component" value="Unassembled WGS sequence"/>
</dbReference>
<gene>
    <name evidence="2" type="ORF">GCM10022419_045230</name>
</gene>
<proteinExistence type="predicted"/>
<feature type="compositionally biased region" description="Basic and acidic residues" evidence="1">
    <location>
        <begin position="110"/>
        <end position="121"/>
    </location>
</feature>
<feature type="compositionally biased region" description="Basic and acidic residues" evidence="1">
    <location>
        <begin position="7"/>
        <end position="51"/>
    </location>
</feature>
<evidence type="ECO:0000256" key="1">
    <source>
        <dbReference type="SAM" id="MobiDB-lite"/>
    </source>
</evidence>
<accession>A0ABP6X363</accession>
<name>A0ABP6X363_9ACTN</name>